<reference evidence="9" key="1">
    <citation type="journal article" date="2014" name="Front. Microbiol.">
        <title>High frequency of phylogenetically diverse reductive dehalogenase-homologous genes in deep subseafloor sedimentary metagenomes.</title>
        <authorList>
            <person name="Kawai M."/>
            <person name="Futagami T."/>
            <person name="Toyoda A."/>
            <person name="Takaki Y."/>
            <person name="Nishi S."/>
            <person name="Hori S."/>
            <person name="Arai W."/>
            <person name="Tsubouchi T."/>
            <person name="Morono Y."/>
            <person name="Uchiyama I."/>
            <person name="Ito T."/>
            <person name="Fujiyama A."/>
            <person name="Inagaki F."/>
            <person name="Takami H."/>
        </authorList>
    </citation>
    <scope>NUCLEOTIDE SEQUENCE</scope>
    <source>
        <strain evidence="9">Expedition CK06-06</strain>
    </source>
</reference>
<keyword evidence="6" id="KW-0520">NAD</keyword>
<evidence type="ECO:0000256" key="2">
    <source>
        <dbReference type="ARBA" id="ARBA00012637"/>
    </source>
</evidence>
<name>X0U422_9ZZZZ</name>
<dbReference type="PANTHER" id="PTHR43706:SF47">
    <property type="entry name" value="EXTERNAL NADH-UBIQUINONE OXIDOREDUCTASE 1, MITOCHONDRIAL-RELATED"/>
    <property type="match status" value="1"/>
</dbReference>
<dbReference type="Gene3D" id="3.50.50.100">
    <property type="match status" value="1"/>
</dbReference>
<evidence type="ECO:0000256" key="4">
    <source>
        <dbReference type="ARBA" id="ARBA00022827"/>
    </source>
</evidence>
<dbReference type="Pfam" id="PF07992">
    <property type="entry name" value="Pyr_redox_2"/>
    <property type="match status" value="1"/>
</dbReference>
<protein>
    <recommendedName>
        <fullName evidence="2">NADH:ubiquinone reductase (non-electrogenic)</fullName>
        <ecNumber evidence="2">1.6.5.9</ecNumber>
    </recommendedName>
</protein>
<accession>X0U422</accession>
<dbReference type="SUPFAM" id="SSF51905">
    <property type="entry name" value="FAD/NAD(P)-binding domain"/>
    <property type="match status" value="1"/>
</dbReference>
<keyword evidence="3" id="KW-0285">Flavoprotein</keyword>
<dbReference type="InterPro" id="IPR045024">
    <property type="entry name" value="NDH-2"/>
</dbReference>
<evidence type="ECO:0000256" key="3">
    <source>
        <dbReference type="ARBA" id="ARBA00022630"/>
    </source>
</evidence>
<dbReference type="AlphaFoldDB" id="X0U422"/>
<dbReference type="PANTHER" id="PTHR43706">
    <property type="entry name" value="NADH DEHYDROGENASE"/>
    <property type="match status" value="1"/>
</dbReference>
<evidence type="ECO:0000313" key="9">
    <source>
        <dbReference type="EMBL" id="GAF83235.1"/>
    </source>
</evidence>
<evidence type="ECO:0000256" key="5">
    <source>
        <dbReference type="ARBA" id="ARBA00023002"/>
    </source>
</evidence>
<comment type="similarity">
    <text evidence="1">Belongs to the NADH dehydrogenase family.</text>
</comment>
<organism evidence="9">
    <name type="scientific">marine sediment metagenome</name>
    <dbReference type="NCBI Taxonomy" id="412755"/>
    <lineage>
        <taxon>unclassified sequences</taxon>
        <taxon>metagenomes</taxon>
        <taxon>ecological metagenomes</taxon>
    </lineage>
</organism>
<dbReference type="EC" id="1.6.5.9" evidence="2"/>
<dbReference type="GO" id="GO:0050136">
    <property type="term" value="F:NADH dehydrogenase (quinone) (non-electrogenic) activity"/>
    <property type="evidence" value="ECO:0007669"/>
    <property type="project" value="UniProtKB-EC"/>
</dbReference>
<dbReference type="EMBL" id="BARS01006101">
    <property type="protein sequence ID" value="GAF83235.1"/>
    <property type="molecule type" value="Genomic_DNA"/>
</dbReference>
<comment type="catalytic activity">
    <reaction evidence="7">
        <text>a quinone + NADH + H(+) = a quinol + NAD(+)</text>
        <dbReference type="Rhea" id="RHEA:46160"/>
        <dbReference type="ChEBI" id="CHEBI:15378"/>
        <dbReference type="ChEBI" id="CHEBI:24646"/>
        <dbReference type="ChEBI" id="CHEBI:57540"/>
        <dbReference type="ChEBI" id="CHEBI:57945"/>
        <dbReference type="ChEBI" id="CHEBI:132124"/>
        <dbReference type="EC" id="1.6.5.9"/>
    </reaction>
</comment>
<sequence>MTRESAQVVVAGGGFAGLWVCRGLASSGFDVRLIDRDNYHTFLPLLYQVAAAELEPEAIAFPLRHIFRREPHMSFLMAEVHAIDLEGNAVVTSRGSVSYEYLVLALGSVTNYFGVPEAEEVAFPLKTVDHGIALRNHILQCFELADLDRDQAKRQQLLTFAIVGGGPTGVEFAGALAELVRGPIRKDYRRIDPKREVRVVMLQADSHLLPGLPHSLQEYTLKRLRRMSVEVHLVSPVTRVSADDLELEDGTIIRTRTVVWTAGVLGAPAGEEQHLPLSSDRRVLVSSTLQVPGHPNVYVVGDLARLDQDEQTLPLTAPVAVQHASTAVRNIERQHAGSAPLPFLYRDRGTMVTIGRNVAVATPFGRSFKGLPAWLLWLSFHLVKLIGFRNRLLVLLNWAWDYVFLERAV</sequence>
<comment type="caution">
    <text evidence="9">The sequence shown here is derived from an EMBL/GenBank/DDBJ whole genome shotgun (WGS) entry which is preliminary data.</text>
</comment>
<evidence type="ECO:0000259" key="8">
    <source>
        <dbReference type="Pfam" id="PF07992"/>
    </source>
</evidence>
<dbReference type="PRINTS" id="PR00411">
    <property type="entry name" value="PNDRDTASEI"/>
</dbReference>
<dbReference type="PRINTS" id="PR00368">
    <property type="entry name" value="FADPNR"/>
</dbReference>
<feature type="domain" description="FAD/NAD(P)-binding" evidence="8">
    <location>
        <begin position="7"/>
        <end position="324"/>
    </location>
</feature>
<keyword evidence="4" id="KW-0274">FAD</keyword>
<evidence type="ECO:0000256" key="7">
    <source>
        <dbReference type="ARBA" id="ARBA00047599"/>
    </source>
</evidence>
<evidence type="ECO:0000256" key="1">
    <source>
        <dbReference type="ARBA" id="ARBA00005272"/>
    </source>
</evidence>
<dbReference type="InterPro" id="IPR023753">
    <property type="entry name" value="FAD/NAD-binding_dom"/>
</dbReference>
<feature type="non-terminal residue" evidence="9">
    <location>
        <position position="409"/>
    </location>
</feature>
<evidence type="ECO:0000256" key="6">
    <source>
        <dbReference type="ARBA" id="ARBA00023027"/>
    </source>
</evidence>
<proteinExistence type="inferred from homology"/>
<keyword evidence="5" id="KW-0560">Oxidoreductase</keyword>
<dbReference type="InterPro" id="IPR036188">
    <property type="entry name" value="FAD/NAD-bd_sf"/>
</dbReference>
<gene>
    <name evidence="9" type="ORF">S01H1_11931</name>
</gene>